<dbReference type="NCBIfam" id="TIGR01130">
    <property type="entry name" value="ER_PDI_fam"/>
    <property type="match status" value="1"/>
</dbReference>
<dbReference type="InterPro" id="IPR005792">
    <property type="entry name" value="Prot_disulphide_isomerase"/>
</dbReference>
<evidence type="ECO:0000256" key="6">
    <source>
        <dbReference type="ARBA" id="ARBA00022729"/>
    </source>
</evidence>
<dbReference type="SUPFAM" id="SSF52833">
    <property type="entry name" value="Thioredoxin-like"/>
    <property type="match status" value="3"/>
</dbReference>
<dbReference type="OrthoDB" id="427280at2759"/>
<protein>
    <recommendedName>
        <fullName evidence="5">protein disulfide-isomerase</fullName>
        <ecNumber evidence="5">5.3.4.1</ecNumber>
    </recommendedName>
</protein>
<dbReference type="PANTHER" id="PTHR18929">
    <property type="entry name" value="PROTEIN DISULFIDE ISOMERASE"/>
    <property type="match status" value="1"/>
</dbReference>
<dbReference type="AlphaFoldDB" id="A0A1X6PEF9"/>
<evidence type="ECO:0000256" key="9">
    <source>
        <dbReference type="ARBA" id="ARBA00023235"/>
    </source>
</evidence>
<dbReference type="CDD" id="cd02995">
    <property type="entry name" value="PDI_a_PDI_a'_C"/>
    <property type="match status" value="1"/>
</dbReference>
<dbReference type="InterPro" id="IPR036249">
    <property type="entry name" value="Thioredoxin-like_sf"/>
</dbReference>
<evidence type="ECO:0000256" key="10">
    <source>
        <dbReference type="ARBA" id="ARBA00023284"/>
    </source>
</evidence>
<dbReference type="GO" id="GO:0006457">
    <property type="term" value="P:protein folding"/>
    <property type="evidence" value="ECO:0007669"/>
    <property type="project" value="TreeGrafter"/>
</dbReference>
<dbReference type="CDD" id="cd02961">
    <property type="entry name" value="PDI_a_family"/>
    <property type="match status" value="1"/>
</dbReference>
<evidence type="ECO:0000256" key="13">
    <source>
        <dbReference type="SAM" id="SignalP"/>
    </source>
</evidence>
<evidence type="ECO:0000256" key="4">
    <source>
        <dbReference type="ARBA" id="ARBA00006347"/>
    </source>
</evidence>
<organism evidence="15 16">
    <name type="scientific">Porphyra umbilicalis</name>
    <name type="common">Purple laver</name>
    <name type="synonym">Red alga</name>
    <dbReference type="NCBI Taxonomy" id="2786"/>
    <lineage>
        <taxon>Eukaryota</taxon>
        <taxon>Rhodophyta</taxon>
        <taxon>Bangiophyceae</taxon>
        <taxon>Bangiales</taxon>
        <taxon>Bangiaceae</taxon>
        <taxon>Porphyra</taxon>
    </lineage>
</organism>
<keyword evidence="10 11" id="KW-0676">Redox-active center</keyword>
<evidence type="ECO:0000256" key="2">
    <source>
        <dbReference type="ARBA" id="ARBA00003318"/>
    </source>
</evidence>
<evidence type="ECO:0000256" key="12">
    <source>
        <dbReference type="SAM" id="MobiDB-lite"/>
    </source>
</evidence>
<comment type="function">
    <text evidence="2">Participates in various redox reactions through the reversible oxidation of its active center dithiol to a disulfide and catalyzes dithiol-disulfide exchange reactions.</text>
</comment>
<dbReference type="Pfam" id="PF13848">
    <property type="entry name" value="Thioredoxin_6"/>
    <property type="match status" value="1"/>
</dbReference>
<dbReference type="PANTHER" id="PTHR18929:SF132">
    <property type="entry name" value="PROTEIN DISULFIDE-ISOMERASE A3"/>
    <property type="match status" value="1"/>
</dbReference>
<feature type="chain" id="PRO_5012530196" description="protein disulfide-isomerase" evidence="13">
    <location>
        <begin position="24"/>
        <end position="501"/>
    </location>
</feature>
<dbReference type="Proteomes" id="UP000218209">
    <property type="component" value="Unassembled WGS sequence"/>
</dbReference>
<keyword evidence="11" id="KW-1015">Disulfide bond</keyword>
<dbReference type="PROSITE" id="PS00194">
    <property type="entry name" value="THIOREDOXIN_1"/>
    <property type="match status" value="1"/>
</dbReference>
<evidence type="ECO:0000256" key="5">
    <source>
        <dbReference type="ARBA" id="ARBA00012723"/>
    </source>
</evidence>
<proteinExistence type="inferred from homology"/>
<sequence>MARKSLVATAAALAVLAIGTVAAAKDEAVVSLTEKSFAETIAKEALVLVKFTAPWCGHCKSTVAPFEEAAQVLKGKAVLADVDATVEKELATKYEVKGYPTIKLFANGEFLTEYSGARDKDGFIKFVERSLLPSVVELESAEKVDEFLEQHKDATSYVGVKLGDDLGAAFKKLSFLLRDVMPDKVFFGSVADAATAAGAKALSAAKPADNVVVVVKTGGEDVEVYDGKTEDLEKWVRFNAIPAFGEISRDNSQLYTTAELPVVLTFLDSKNPDAKVKDMFTKLATDKVSEGKALFAWADKEALKSFQDYLGLAGKDPAVAIYSFQKDTKFVFDGDFTEDALSEWIKSFVVGDLKATMKSEPVPEATDDPMKVVVGDSWKDVVEDASKDVLIMQYAPWCGHCKKAEPELEKTAARLASVGSVVVAKMDATLNDAPEAYKAKGFPTIHFFPSGGKDTIEHSGGRSADDFVEFIKEHATTKFEVPDASAADDTDDAEDDKKDEL</sequence>
<keyword evidence="6 13" id="KW-0732">Signal</keyword>
<feature type="domain" description="Thioredoxin" evidence="14">
    <location>
        <begin position="16"/>
        <end position="153"/>
    </location>
</feature>
<keyword evidence="9" id="KW-0413">Isomerase</keyword>
<dbReference type="EMBL" id="KV918794">
    <property type="protein sequence ID" value="OSX79242.1"/>
    <property type="molecule type" value="Genomic_DNA"/>
</dbReference>
<evidence type="ECO:0000259" key="14">
    <source>
        <dbReference type="PROSITE" id="PS51352"/>
    </source>
</evidence>
<dbReference type="InterPro" id="IPR013766">
    <property type="entry name" value="Thioredoxin_domain"/>
</dbReference>
<dbReference type="PROSITE" id="PS51352">
    <property type="entry name" value="THIOREDOXIN_2"/>
    <property type="match status" value="2"/>
</dbReference>
<evidence type="ECO:0000256" key="1">
    <source>
        <dbReference type="ARBA" id="ARBA00001182"/>
    </source>
</evidence>
<dbReference type="InterPro" id="IPR017937">
    <property type="entry name" value="Thioredoxin_CS"/>
</dbReference>
<dbReference type="GO" id="GO:0003756">
    <property type="term" value="F:protein disulfide isomerase activity"/>
    <property type="evidence" value="ECO:0007669"/>
    <property type="project" value="UniProtKB-EC"/>
</dbReference>
<dbReference type="Pfam" id="PF00085">
    <property type="entry name" value="Thioredoxin"/>
    <property type="match status" value="2"/>
</dbReference>
<dbReference type="EC" id="5.3.4.1" evidence="5"/>
<dbReference type="GO" id="GO:0034976">
    <property type="term" value="P:response to endoplasmic reticulum stress"/>
    <property type="evidence" value="ECO:0007669"/>
    <property type="project" value="TreeGrafter"/>
</dbReference>
<evidence type="ECO:0000256" key="11">
    <source>
        <dbReference type="PIRSR" id="PIRSR605792-51"/>
    </source>
</evidence>
<keyword evidence="8" id="KW-0256">Endoplasmic reticulum</keyword>
<gene>
    <name evidence="15" type="ORF">BU14_0082s0007</name>
</gene>
<dbReference type="GO" id="GO:0005788">
    <property type="term" value="C:endoplasmic reticulum lumen"/>
    <property type="evidence" value="ECO:0007669"/>
    <property type="project" value="UniProtKB-SubCell"/>
</dbReference>
<feature type="region of interest" description="Disordered" evidence="12">
    <location>
        <begin position="479"/>
        <end position="501"/>
    </location>
</feature>
<name>A0A1X6PEF9_PORUM</name>
<dbReference type="CDD" id="cd02982">
    <property type="entry name" value="PDI_b'_family"/>
    <property type="match status" value="1"/>
</dbReference>
<feature type="disulfide bond" description="Redox-active" evidence="11">
    <location>
        <begin position="56"/>
        <end position="59"/>
    </location>
</feature>
<evidence type="ECO:0000313" key="16">
    <source>
        <dbReference type="Proteomes" id="UP000218209"/>
    </source>
</evidence>
<accession>A0A1X6PEF9</accession>
<evidence type="ECO:0000313" key="15">
    <source>
        <dbReference type="EMBL" id="OSX79242.1"/>
    </source>
</evidence>
<keyword evidence="16" id="KW-1185">Reference proteome</keyword>
<keyword evidence="7" id="KW-0677">Repeat</keyword>
<feature type="disulfide bond" description="Redox-active" evidence="11">
    <location>
        <begin position="398"/>
        <end position="401"/>
    </location>
</feature>
<comment type="subcellular location">
    <subcellularLocation>
        <location evidence="3">Endoplasmic reticulum lumen</location>
    </subcellularLocation>
</comment>
<evidence type="ECO:0000256" key="3">
    <source>
        <dbReference type="ARBA" id="ARBA00004319"/>
    </source>
</evidence>
<reference evidence="15 16" key="1">
    <citation type="submission" date="2017-03" db="EMBL/GenBank/DDBJ databases">
        <title>WGS assembly of Porphyra umbilicalis.</title>
        <authorList>
            <person name="Brawley S.H."/>
            <person name="Blouin N.A."/>
            <person name="Ficko-Blean E."/>
            <person name="Wheeler G.L."/>
            <person name="Lohr M."/>
            <person name="Goodson H.V."/>
            <person name="Jenkins J.W."/>
            <person name="Blaby-Haas C.E."/>
            <person name="Helliwell K.E."/>
            <person name="Chan C."/>
            <person name="Marriage T."/>
            <person name="Bhattacharya D."/>
            <person name="Klein A.S."/>
            <person name="Badis Y."/>
            <person name="Brodie J."/>
            <person name="Cao Y."/>
            <person name="Collen J."/>
            <person name="Dittami S.M."/>
            <person name="Gachon C.M."/>
            <person name="Green B.R."/>
            <person name="Karpowicz S."/>
            <person name="Kim J.W."/>
            <person name="Kudahl U."/>
            <person name="Lin S."/>
            <person name="Michel G."/>
            <person name="Mittag M."/>
            <person name="Olson B.J."/>
            <person name="Pangilinan J."/>
            <person name="Peng Y."/>
            <person name="Qiu H."/>
            <person name="Shu S."/>
            <person name="Singer J.T."/>
            <person name="Smith A.G."/>
            <person name="Sprecher B.N."/>
            <person name="Wagner V."/>
            <person name="Wang W."/>
            <person name="Wang Z.-Y."/>
            <person name="Yan J."/>
            <person name="Yarish C."/>
            <person name="Zoeuner-Riek S."/>
            <person name="Zhuang Y."/>
            <person name="Zou Y."/>
            <person name="Lindquist E.A."/>
            <person name="Grimwood J."/>
            <person name="Barry K."/>
            <person name="Rokhsar D.S."/>
            <person name="Schmutz J."/>
            <person name="Stiller J.W."/>
            <person name="Grossman A.R."/>
            <person name="Prochnik S.E."/>
        </authorList>
    </citation>
    <scope>NUCLEOTIDE SEQUENCE [LARGE SCALE GENOMIC DNA]</scope>
    <source>
        <strain evidence="15">4086291</strain>
    </source>
</reference>
<comment type="catalytic activity">
    <reaction evidence="1">
        <text>Catalyzes the rearrangement of -S-S- bonds in proteins.</text>
        <dbReference type="EC" id="5.3.4.1"/>
    </reaction>
</comment>
<feature type="domain" description="Thioredoxin" evidence="14">
    <location>
        <begin position="356"/>
        <end position="476"/>
    </location>
</feature>
<evidence type="ECO:0000256" key="7">
    <source>
        <dbReference type="ARBA" id="ARBA00022737"/>
    </source>
</evidence>
<dbReference type="Gene3D" id="3.40.30.10">
    <property type="entry name" value="Glutaredoxin"/>
    <property type="match status" value="4"/>
</dbReference>
<comment type="similarity">
    <text evidence="4">Belongs to the protein disulfide isomerase family.</text>
</comment>
<feature type="signal peptide" evidence="13">
    <location>
        <begin position="1"/>
        <end position="23"/>
    </location>
</feature>
<evidence type="ECO:0000256" key="8">
    <source>
        <dbReference type="ARBA" id="ARBA00022824"/>
    </source>
</evidence>